<sequence>MKIRQSAIQNRIFRPQNVVAVTGGNVNIYEPQTMQPAFEKRMPVTTFLRTTFFPGFSTFPTETVLMDFYKNRQKIAPFVAEGSKPVNIRREGYETKVYKPPYIALSAPYDTKLLQGRLPGEQVFGGMTPEERALALMQRDYQELDDMIVRREEAMFADLLQNGTVTITGYVDDSATQVRTETIDYGFDNVLNLTGADQWSDATSDKYEDLYNAVSKVRQAGYNPTIVILGEGAWNNLRKDSNFMDKYMDLRYAQFGMINPQLSLRNGNGFAYIGRLSELGVDLYQYIAWYYDETTQSLKPYIEANKVIVGATNLGEVLYGATTMIPEDSIDYVTVEGPRATKVTVDRNTDTKSLIVKSRPIPKPFDVSAWAVINTVTG</sequence>
<reference evidence="1" key="1">
    <citation type="submission" date="2021-01" db="EMBL/GenBank/DDBJ databases">
        <title>Genomic Encyclopedia of Type Strains, Phase IV (KMG-IV): sequencing the most valuable type-strain genomes for metagenomic binning, comparative biology and taxonomic classification.</title>
        <authorList>
            <person name="Goeker M."/>
        </authorList>
    </citation>
    <scope>NUCLEOTIDE SEQUENCE</scope>
    <source>
        <strain evidence="1">DSM 25523</strain>
    </source>
</reference>
<organism evidence="1 2">
    <name type="scientific">Brevibacillus fulvus</name>
    <dbReference type="NCBI Taxonomy" id="1125967"/>
    <lineage>
        <taxon>Bacteria</taxon>
        <taxon>Bacillati</taxon>
        <taxon>Bacillota</taxon>
        <taxon>Bacilli</taxon>
        <taxon>Bacillales</taxon>
        <taxon>Paenibacillaceae</taxon>
        <taxon>Brevibacillus</taxon>
    </lineage>
</organism>
<name>A0A939BWX6_9BACL</name>
<proteinExistence type="predicted"/>
<evidence type="ECO:0000313" key="1">
    <source>
        <dbReference type="EMBL" id="MBM7592261.1"/>
    </source>
</evidence>
<comment type="caution">
    <text evidence="1">The sequence shown here is derived from an EMBL/GenBank/DDBJ whole genome shotgun (WGS) entry which is preliminary data.</text>
</comment>
<dbReference type="Pfam" id="PF03864">
    <property type="entry name" value="Phage_cap_E"/>
    <property type="match status" value="1"/>
</dbReference>
<evidence type="ECO:0000313" key="2">
    <source>
        <dbReference type="Proteomes" id="UP000717624"/>
    </source>
</evidence>
<gene>
    <name evidence="1" type="ORF">JOD01_003923</name>
</gene>
<dbReference type="Gene3D" id="3.15.30.10">
    <property type="entry name" value="putative capsid protein of prophage domain like"/>
    <property type="match status" value="1"/>
</dbReference>
<dbReference type="AlphaFoldDB" id="A0A939BWX6"/>
<dbReference type="EMBL" id="JAFBEB010000022">
    <property type="protein sequence ID" value="MBM7592261.1"/>
    <property type="molecule type" value="Genomic_DNA"/>
</dbReference>
<accession>A0A939BWX6</accession>
<evidence type="ECO:0008006" key="3">
    <source>
        <dbReference type="Google" id="ProtNLM"/>
    </source>
</evidence>
<keyword evidence="2" id="KW-1185">Reference proteome</keyword>
<dbReference type="Proteomes" id="UP000717624">
    <property type="component" value="Unassembled WGS sequence"/>
</dbReference>
<dbReference type="InterPro" id="IPR005564">
    <property type="entry name" value="Major_capsid_GpE"/>
</dbReference>
<dbReference type="RefSeq" id="WP_204520074.1">
    <property type="nucleotide sequence ID" value="NZ_JAFBEB010000022.1"/>
</dbReference>
<protein>
    <recommendedName>
        <fullName evidence="3">Phage capsid protein</fullName>
    </recommendedName>
</protein>
<dbReference type="Gene3D" id="3.30.1930.10">
    <property type="entry name" value="capsid protein of prophage domain"/>
    <property type="match status" value="1"/>
</dbReference>